<dbReference type="InterPro" id="IPR033659">
    <property type="entry name" value="Ferrochelatase_N"/>
</dbReference>
<keyword evidence="3 7" id="KW-0350">Heme biosynthesis</keyword>
<dbReference type="InterPro" id="IPR019772">
    <property type="entry name" value="Ferrochelatase_AS"/>
</dbReference>
<dbReference type="PROSITE" id="PS00534">
    <property type="entry name" value="FERROCHELATASE"/>
    <property type="match status" value="1"/>
</dbReference>
<keyword evidence="2 7" id="KW-0408">Iron</keyword>
<comment type="function">
    <text evidence="7 8">Involved in coproporphyrin-dependent heme b biosynthesis. Catalyzes the insertion of ferrous iron into coproporphyrin III to form Fe-coproporphyrin III.</text>
</comment>
<organism evidence="9 10">
    <name type="scientific">Bifidobacterium aemilianum</name>
    <dbReference type="NCBI Taxonomy" id="2493120"/>
    <lineage>
        <taxon>Bacteria</taxon>
        <taxon>Bacillati</taxon>
        <taxon>Actinomycetota</taxon>
        <taxon>Actinomycetes</taxon>
        <taxon>Bifidobacteriales</taxon>
        <taxon>Bifidobacteriaceae</taxon>
        <taxon>Bifidobacterium</taxon>
    </lineage>
</organism>
<dbReference type="InterPro" id="IPR001015">
    <property type="entry name" value="Ferrochelatase"/>
</dbReference>
<name>A0A366KA20_9BIFI</name>
<reference evidence="9 10" key="1">
    <citation type="submission" date="2017-10" db="EMBL/GenBank/DDBJ databases">
        <title>Bifidobacterium xylocopum sp. nov. and Bifidobacterium aemilianum sp. nov., from the carpenter bee (Xylocopa violacea) digestive tract.</title>
        <authorList>
            <person name="Alberoni D."/>
            <person name="Baffoni L."/>
            <person name="Di Gioia D."/>
            <person name="Gaggia F."/>
            <person name="Biavati B."/>
        </authorList>
    </citation>
    <scope>NUCLEOTIDE SEQUENCE [LARGE SCALE GENOMIC DNA]</scope>
    <source>
        <strain evidence="9 10">XV10</strain>
    </source>
</reference>
<gene>
    <name evidence="9" type="primary">hemH</name>
    <name evidence="7" type="synonym">cpfC</name>
    <name evidence="9" type="ORF">CRD60_02560</name>
</gene>
<keyword evidence="10" id="KW-1185">Reference proteome</keyword>
<dbReference type="CDD" id="cd03411">
    <property type="entry name" value="Ferrochelatase_N"/>
    <property type="match status" value="1"/>
</dbReference>
<evidence type="ECO:0000313" key="9">
    <source>
        <dbReference type="EMBL" id="RBP98072.1"/>
    </source>
</evidence>
<dbReference type="EC" id="4.99.1.9" evidence="7"/>
<evidence type="ECO:0000313" key="10">
    <source>
        <dbReference type="Proteomes" id="UP000252530"/>
    </source>
</evidence>
<keyword evidence="4 7" id="KW-0456">Lyase</keyword>
<dbReference type="HAMAP" id="MF_00323">
    <property type="entry name" value="Ferrochelatase"/>
    <property type="match status" value="1"/>
</dbReference>
<dbReference type="Pfam" id="PF00762">
    <property type="entry name" value="Ferrochelatase"/>
    <property type="match status" value="1"/>
</dbReference>
<keyword evidence="7" id="KW-0479">Metal-binding</keyword>
<comment type="pathway">
    <text evidence="1 7 8">Porphyrin-containing compound metabolism; protoheme biosynthesis.</text>
</comment>
<proteinExistence type="inferred from homology"/>
<dbReference type="AlphaFoldDB" id="A0A366KA20"/>
<protein>
    <recommendedName>
        <fullName evidence="7">Coproporphyrin III ferrochelatase</fullName>
        <ecNumber evidence="7">4.99.1.9</ecNumber>
    </recommendedName>
</protein>
<dbReference type="PANTHER" id="PTHR11108:SF1">
    <property type="entry name" value="FERROCHELATASE, MITOCHONDRIAL"/>
    <property type="match status" value="1"/>
</dbReference>
<dbReference type="CDD" id="cd00419">
    <property type="entry name" value="Ferrochelatase_C"/>
    <property type="match status" value="1"/>
</dbReference>
<dbReference type="Proteomes" id="UP000252530">
    <property type="component" value="Unassembled WGS sequence"/>
</dbReference>
<dbReference type="UniPathway" id="UPA00252"/>
<evidence type="ECO:0000256" key="6">
    <source>
        <dbReference type="ARBA" id="ARBA00024536"/>
    </source>
</evidence>
<dbReference type="NCBIfam" id="TIGR00109">
    <property type="entry name" value="hemH"/>
    <property type="match status" value="1"/>
</dbReference>
<dbReference type="InterPro" id="IPR033644">
    <property type="entry name" value="Ferrochelatase_C"/>
</dbReference>
<dbReference type="EMBL" id="PDCG01000002">
    <property type="protein sequence ID" value="RBP98072.1"/>
    <property type="molecule type" value="Genomic_DNA"/>
</dbReference>
<dbReference type="GO" id="GO:0006783">
    <property type="term" value="P:heme biosynthetic process"/>
    <property type="evidence" value="ECO:0007669"/>
    <property type="project" value="UniProtKB-UniRule"/>
</dbReference>
<feature type="binding site" evidence="7">
    <location>
        <begin position="51"/>
        <end position="52"/>
    </location>
    <ligand>
        <name>Fe-coproporphyrin III</name>
        <dbReference type="ChEBI" id="CHEBI:68438"/>
    </ligand>
</feature>
<comment type="subcellular location">
    <subcellularLocation>
        <location evidence="7 8">Cytoplasm</location>
    </subcellularLocation>
</comment>
<evidence type="ECO:0000256" key="2">
    <source>
        <dbReference type="ARBA" id="ARBA00023004"/>
    </source>
</evidence>
<feature type="binding site" evidence="7">
    <location>
        <position position="267"/>
    </location>
    <ligand>
        <name>Fe(2+)</name>
        <dbReference type="ChEBI" id="CHEBI:29033"/>
    </ligand>
</feature>
<sequence>MTSTSASSPQTAVLLMAYGTPYREEDIEGYYTNIRHGQRPPQPLYDQLLGRYQAIGLPSPLAKITQDQGQGLQTLLDAQSPGKYRVYVGLKYISPFIAEAVGQIAADGINEIIGLPLAPEYSSYSSEDYHLRAKAALEDHPGISYLPVGSWWKHSDLIDFWADQLIALGHETDRDDAMVIFSAHSLPMRIIEGGDPYQQEVIDFMEAIAAKADLPADHYTLAWQSAGRTEEPWIGPDFVTVAKDLIASHGKKTIISASIGFISDNLEISYDVDIELANAIRQAGGSLVRLRMPNTDPQLLATLKESVLEADGRS</sequence>
<dbReference type="GO" id="GO:0005737">
    <property type="term" value="C:cytoplasm"/>
    <property type="evidence" value="ECO:0007669"/>
    <property type="project" value="UniProtKB-SubCell"/>
</dbReference>
<feature type="binding site" evidence="7">
    <location>
        <position position="184"/>
    </location>
    <ligand>
        <name>Fe(2+)</name>
        <dbReference type="ChEBI" id="CHEBI:29033"/>
    </ligand>
</feature>
<keyword evidence="5 7" id="KW-0627">Porphyrin biosynthesis</keyword>
<feature type="binding site" evidence="7">
    <location>
        <position position="129"/>
    </location>
    <ligand>
        <name>Fe-coproporphyrin III</name>
        <dbReference type="ChEBI" id="CHEBI:68438"/>
    </ligand>
</feature>
<keyword evidence="7 8" id="KW-0963">Cytoplasm</keyword>
<feature type="binding site" evidence="7">
    <location>
        <position position="35"/>
    </location>
    <ligand>
        <name>Fe-coproporphyrin III</name>
        <dbReference type="ChEBI" id="CHEBI:68438"/>
    </ligand>
</feature>
<evidence type="ECO:0000256" key="7">
    <source>
        <dbReference type="HAMAP-Rule" id="MF_00323"/>
    </source>
</evidence>
<comment type="caution">
    <text evidence="9">The sequence shown here is derived from an EMBL/GenBank/DDBJ whole genome shotgun (WGS) entry which is preliminary data.</text>
</comment>
<accession>A0A366KA20</accession>
<dbReference type="Gene3D" id="3.40.50.1400">
    <property type="match status" value="2"/>
</dbReference>
<comment type="similarity">
    <text evidence="7 8">Belongs to the ferrochelatase family.</text>
</comment>
<evidence type="ECO:0000256" key="8">
    <source>
        <dbReference type="RuleBase" id="RU000607"/>
    </source>
</evidence>
<feature type="binding site" evidence="7">
    <location>
        <position position="59"/>
    </location>
    <ligand>
        <name>Fe-coproporphyrin III</name>
        <dbReference type="ChEBI" id="CHEBI:68438"/>
    </ligand>
</feature>
<dbReference type="PANTHER" id="PTHR11108">
    <property type="entry name" value="FERROCHELATASE"/>
    <property type="match status" value="1"/>
</dbReference>
<comment type="catalytic activity">
    <reaction evidence="6">
        <text>Fe-coproporphyrin III + 2 H(+) = coproporphyrin III + Fe(2+)</text>
        <dbReference type="Rhea" id="RHEA:49572"/>
        <dbReference type="ChEBI" id="CHEBI:15378"/>
        <dbReference type="ChEBI" id="CHEBI:29033"/>
        <dbReference type="ChEBI" id="CHEBI:68438"/>
        <dbReference type="ChEBI" id="CHEBI:131725"/>
        <dbReference type="EC" id="4.99.1.9"/>
    </reaction>
    <physiologicalReaction direction="right-to-left" evidence="6">
        <dbReference type="Rhea" id="RHEA:49574"/>
    </physiologicalReaction>
</comment>
<evidence type="ECO:0000256" key="1">
    <source>
        <dbReference type="ARBA" id="ARBA00004744"/>
    </source>
</evidence>
<dbReference type="SUPFAM" id="SSF53800">
    <property type="entry name" value="Chelatase"/>
    <property type="match status" value="1"/>
</dbReference>
<feature type="binding site" description="axial binding residue" evidence="7">
    <location>
        <position position="18"/>
    </location>
    <ligand>
        <name>Fe-coproporphyrin III</name>
        <dbReference type="ChEBI" id="CHEBI:68438"/>
    </ligand>
    <ligandPart>
        <name>Fe</name>
        <dbReference type="ChEBI" id="CHEBI:18248"/>
    </ligandPart>
</feature>
<dbReference type="GO" id="GO:0046872">
    <property type="term" value="F:metal ion binding"/>
    <property type="evidence" value="ECO:0007669"/>
    <property type="project" value="UniProtKB-UniRule"/>
</dbReference>
<evidence type="ECO:0000256" key="5">
    <source>
        <dbReference type="ARBA" id="ARBA00023244"/>
    </source>
</evidence>
<dbReference type="OrthoDB" id="9776380at2"/>
<evidence type="ECO:0000256" key="3">
    <source>
        <dbReference type="ARBA" id="ARBA00023133"/>
    </source>
</evidence>
<dbReference type="GO" id="GO:0004325">
    <property type="term" value="F:ferrochelatase activity"/>
    <property type="evidence" value="ECO:0007669"/>
    <property type="project" value="UniProtKB-UniRule"/>
</dbReference>
<evidence type="ECO:0000256" key="4">
    <source>
        <dbReference type="ARBA" id="ARBA00023239"/>
    </source>
</evidence>
<dbReference type="RefSeq" id="WP_113859756.1">
    <property type="nucleotide sequence ID" value="NZ_PDCG01000002.1"/>
</dbReference>